<comment type="caution">
    <text evidence="1">The sequence shown here is derived from an EMBL/GenBank/DDBJ whole genome shotgun (WGS) entry which is preliminary data.</text>
</comment>
<proteinExistence type="predicted"/>
<evidence type="ECO:0000313" key="2">
    <source>
        <dbReference type="Proteomes" id="UP000019140"/>
    </source>
</evidence>
<accession>W4LMF2</accession>
<sequence length="52" mass="5711">MREAELDDLWRYVDAAVERARNQGEDASIISGLVRLRGIVMEAHDLAGDGAV</sequence>
<protein>
    <submittedName>
        <fullName evidence="1">Uncharacterized protein</fullName>
    </submittedName>
</protein>
<reference evidence="1 2" key="1">
    <citation type="journal article" date="2014" name="Nature">
        <title>An environmental bacterial taxon with a large and distinct metabolic repertoire.</title>
        <authorList>
            <person name="Wilson M.C."/>
            <person name="Mori T."/>
            <person name="Ruckert C."/>
            <person name="Uria A.R."/>
            <person name="Helf M.J."/>
            <person name="Takada K."/>
            <person name="Gernert C."/>
            <person name="Steffens U.A."/>
            <person name="Heycke N."/>
            <person name="Schmitt S."/>
            <person name="Rinke C."/>
            <person name="Helfrich E.J."/>
            <person name="Brachmann A.O."/>
            <person name="Gurgui C."/>
            <person name="Wakimoto T."/>
            <person name="Kracht M."/>
            <person name="Crusemann M."/>
            <person name="Hentschel U."/>
            <person name="Abe I."/>
            <person name="Matsunaga S."/>
            <person name="Kalinowski J."/>
            <person name="Takeyama H."/>
            <person name="Piel J."/>
        </authorList>
    </citation>
    <scope>NUCLEOTIDE SEQUENCE [LARGE SCALE GENOMIC DNA]</scope>
    <source>
        <strain evidence="2">TSY2</strain>
    </source>
</reference>
<gene>
    <name evidence="1" type="ORF">ETSY2_41435</name>
</gene>
<organism evidence="1 2">
    <name type="scientific">Candidatus Entotheonella gemina</name>
    <dbReference type="NCBI Taxonomy" id="1429439"/>
    <lineage>
        <taxon>Bacteria</taxon>
        <taxon>Pseudomonadati</taxon>
        <taxon>Nitrospinota/Tectimicrobiota group</taxon>
        <taxon>Candidatus Tectimicrobiota</taxon>
        <taxon>Candidatus Entotheonellia</taxon>
        <taxon>Candidatus Entotheonellales</taxon>
        <taxon>Candidatus Entotheonellaceae</taxon>
        <taxon>Candidatus Entotheonella</taxon>
    </lineage>
</organism>
<dbReference type="AlphaFoldDB" id="W4LMF2"/>
<name>W4LMF2_9BACT</name>
<keyword evidence="2" id="KW-1185">Reference proteome</keyword>
<dbReference type="HOGENOM" id="CLU_3077933_0_0_7"/>
<evidence type="ECO:0000313" key="1">
    <source>
        <dbReference type="EMBL" id="ETW99157.1"/>
    </source>
</evidence>
<dbReference type="Proteomes" id="UP000019140">
    <property type="component" value="Unassembled WGS sequence"/>
</dbReference>
<dbReference type="EMBL" id="AZHX01001869">
    <property type="protein sequence ID" value="ETW99157.1"/>
    <property type="molecule type" value="Genomic_DNA"/>
</dbReference>